<feature type="transmembrane region" description="Helical" evidence="14">
    <location>
        <begin position="168"/>
        <end position="185"/>
    </location>
</feature>
<evidence type="ECO:0000256" key="1">
    <source>
        <dbReference type="ARBA" id="ARBA00002672"/>
    </source>
</evidence>
<dbReference type="AlphaFoldDB" id="H1Q4E8"/>
<evidence type="ECO:0000256" key="8">
    <source>
        <dbReference type="ARBA" id="ARBA00022741"/>
    </source>
</evidence>
<dbReference type="EMBL" id="AGWK01000047">
    <property type="protein sequence ID" value="EHO67124.1"/>
    <property type="molecule type" value="Genomic_DNA"/>
</dbReference>
<dbReference type="NCBIfam" id="TIGR01378">
    <property type="entry name" value="thi_PPkinase"/>
    <property type="match status" value="1"/>
</dbReference>
<feature type="transmembrane region" description="Helical" evidence="14">
    <location>
        <begin position="60"/>
        <end position="76"/>
    </location>
</feature>
<evidence type="ECO:0000256" key="11">
    <source>
        <dbReference type="ARBA" id="ARBA00022989"/>
    </source>
</evidence>
<keyword evidence="5" id="KW-1003">Cell membrane</keyword>
<keyword evidence="4" id="KW-0813">Transport</keyword>
<dbReference type="InterPro" id="IPR006282">
    <property type="entry name" value="Thi_PPkinase"/>
</dbReference>
<evidence type="ECO:0000256" key="5">
    <source>
        <dbReference type="ARBA" id="ARBA00022475"/>
    </source>
</evidence>
<dbReference type="eggNOG" id="COG3201">
    <property type="taxonomic scope" value="Bacteria"/>
</dbReference>
<evidence type="ECO:0000259" key="16">
    <source>
        <dbReference type="Pfam" id="PF21275"/>
    </source>
</evidence>
<keyword evidence="12 14" id="KW-0472">Membrane</keyword>
<dbReference type="GO" id="GO:0005524">
    <property type="term" value="F:ATP binding"/>
    <property type="evidence" value="ECO:0007669"/>
    <property type="project" value="UniProtKB-KW"/>
</dbReference>
<dbReference type="SUPFAM" id="SSF63999">
    <property type="entry name" value="Thiamin pyrophosphokinase, catalytic domain"/>
    <property type="match status" value="1"/>
</dbReference>
<reference evidence="17 18" key="1">
    <citation type="submission" date="2011-12" db="EMBL/GenBank/DDBJ databases">
        <title>The Genome Sequence of Prevotella micans F0438.</title>
        <authorList>
            <consortium name="The Broad Institute Genome Sequencing Platform"/>
            <person name="Earl A."/>
            <person name="Ward D."/>
            <person name="Feldgarden M."/>
            <person name="Gevers D."/>
            <person name="Izard J."/>
            <person name="Baranova O.V."/>
            <person name="Blanton J.M."/>
            <person name="Wade W.G."/>
            <person name="Dewhirst F.E."/>
            <person name="Young S.K."/>
            <person name="Zeng Q."/>
            <person name="Gargeya S."/>
            <person name="Fitzgerald M."/>
            <person name="Haas B."/>
            <person name="Abouelleil A."/>
            <person name="Alvarado L."/>
            <person name="Arachchi H.M."/>
            <person name="Berlin A."/>
            <person name="Chapman S.B."/>
            <person name="Gearin G."/>
            <person name="Goldberg J."/>
            <person name="Griggs A."/>
            <person name="Gujja S."/>
            <person name="Hansen M."/>
            <person name="Heiman D."/>
            <person name="Howarth C."/>
            <person name="Larimer J."/>
            <person name="Lui A."/>
            <person name="MacDonald P.J.P."/>
            <person name="McCowen C."/>
            <person name="Montmayeur A."/>
            <person name="Murphy C."/>
            <person name="Neiman D."/>
            <person name="Pearson M."/>
            <person name="Priest M."/>
            <person name="Roberts A."/>
            <person name="Saif S."/>
            <person name="Shea T."/>
            <person name="Sisk P."/>
            <person name="Stolte C."/>
            <person name="Sykes S."/>
            <person name="Wortman J."/>
            <person name="Nusbaum C."/>
            <person name="Birren B."/>
        </authorList>
    </citation>
    <scope>NUCLEOTIDE SEQUENCE [LARGE SCALE GENOMIC DNA]</scope>
    <source>
        <strain evidence="17 18">F0438</strain>
    </source>
</reference>
<dbReference type="GO" id="GO:0006772">
    <property type="term" value="P:thiamine metabolic process"/>
    <property type="evidence" value="ECO:0007669"/>
    <property type="project" value="UniProtKB-UniRule"/>
</dbReference>
<dbReference type="GO" id="GO:0005886">
    <property type="term" value="C:plasma membrane"/>
    <property type="evidence" value="ECO:0007669"/>
    <property type="project" value="UniProtKB-SubCell"/>
</dbReference>
<dbReference type="eggNOG" id="COG1564">
    <property type="taxonomic scope" value="Bacteria"/>
</dbReference>
<feature type="domain" description="Thiamin pyrophosphokinase catalytic" evidence="15">
    <location>
        <begin position="222"/>
        <end position="319"/>
    </location>
</feature>
<evidence type="ECO:0000256" key="4">
    <source>
        <dbReference type="ARBA" id="ARBA00022448"/>
    </source>
</evidence>
<dbReference type="Pfam" id="PF21275">
    <property type="entry name" value="Thi_PPkinase_C"/>
    <property type="match status" value="1"/>
</dbReference>
<feature type="transmembrane region" description="Helical" evidence="14">
    <location>
        <begin position="30"/>
        <end position="48"/>
    </location>
</feature>
<evidence type="ECO:0000256" key="9">
    <source>
        <dbReference type="ARBA" id="ARBA00022777"/>
    </source>
</evidence>
<dbReference type="GO" id="GO:0009229">
    <property type="term" value="P:thiamine diphosphate biosynthetic process"/>
    <property type="evidence" value="ECO:0007669"/>
    <property type="project" value="InterPro"/>
</dbReference>
<dbReference type="InterPro" id="IPR006419">
    <property type="entry name" value="NMN_transpt_PnuC"/>
</dbReference>
<evidence type="ECO:0000256" key="12">
    <source>
        <dbReference type="ARBA" id="ARBA00023136"/>
    </source>
</evidence>
<dbReference type="Gene3D" id="3.40.50.10240">
    <property type="entry name" value="Thiamin pyrophosphokinase, catalytic domain"/>
    <property type="match status" value="1"/>
</dbReference>
<feature type="transmembrane region" description="Helical" evidence="14">
    <location>
        <begin position="92"/>
        <end position="111"/>
    </location>
</feature>
<evidence type="ECO:0000256" key="13">
    <source>
        <dbReference type="NCBIfam" id="TIGR01378"/>
    </source>
</evidence>
<accession>H1Q4E8</accession>
<feature type="domain" description="Thiamin pyrophosphokinase-like substrate-binding" evidence="16">
    <location>
        <begin position="332"/>
        <end position="400"/>
    </location>
</feature>
<dbReference type="CDD" id="cd07995">
    <property type="entry name" value="TPK"/>
    <property type="match status" value="1"/>
</dbReference>
<comment type="function">
    <text evidence="1">Required for nicotinamide riboside transport across the inner membrane.</text>
</comment>
<comment type="subcellular location">
    <subcellularLocation>
        <location evidence="2">Cell membrane</location>
        <topology evidence="2">Multi-pass membrane protein</topology>
    </subcellularLocation>
</comment>
<dbReference type="GO" id="GO:0016301">
    <property type="term" value="F:kinase activity"/>
    <property type="evidence" value="ECO:0007669"/>
    <property type="project" value="UniProtKB-KW"/>
</dbReference>
<evidence type="ECO:0000256" key="7">
    <source>
        <dbReference type="ARBA" id="ARBA00022692"/>
    </source>
</evidence>
<dbReference type="GO" id="GO:0034257">
    <property type="term" value="F:nicotinamide riboside transmembrane transporter activity"/>
    <property type="evidence" value="ECO:0007669"/>
    <property type="project" value="InterPro"/>
</dbReference>
<keyword evidence="7 14" id="KW-0812">Transmembrane</keyword>
<sequence length="407" mass="46883">MQEFISTHWLDLLGTLIGLVYIYQEYKASIWLWLTGIVMPVVYMFVYYEAGLYADFGMQIYYALAAIYGFLFWKLGRHEQKELPVSHFPRRLVLPATAVFFVLWGALWLVLVKFTNSTVPVLDSFGNALSFIGLWALARKYIEQWWIWIVVDLELSTLYIYKDIPFTAVLYALYAVIAVAGYRKWKRDYKADIRHEGQLPSDGVVILAAGDFPRHEVPLAILRKAKELYVCDGALAELIEYGLEPTAVIGDGDSISPSLRERYKEIYHQFDEQDDNDLTKATRFALTRTSERNFIYLGATGKRENHTLGNISLLMRYRRELGVCPVMITDHGWFCPSSGNTEFCSFAGQQVSIFNISCRQLSSYGLKWPAYPFKEQWQGTLNEALGPRFTVYADGDYLVYRTHEPKL</sequence>
<keyword evidence="9" id="KW-0418">Kinase</keyword>
<dbReference type="EC" id="2.7.6.2" evidence="13"/>
<evidence type="ECO:0000256" key="10">
    <source>
        <dbReference type="ARBA" id="ARBA00022840"/>
    </source>
</evidence>
<protein>
    <recommendedName>
        <fullName evidence="13">Thiamine diphosphokinase</fullName>
        <ecNumber evidence="13">2.7.6.2</ecNumber>
    </recommendedName>
</protein>
<comment type="similarity">
    <text evidence="3">Belongs to the nicotinamide ribonucleoside (NR) uptake permease (TC 4.B.1) family.</text>
</comment>
<dbReference type="PATRIC" id="fig|883158.3.peg.1783"/>
<dbReference type="STRING" id="883158.HMPREF9140_01786"/>
<keyword evidence="6" id="KW-0808">Transferase</keyword>
<keyword evidence="11 14" id="KW-1133">Transmembrane helix</keyword>
<dbReference type="PANTHER" id="PTHR36122">
    <property type="entry name" value="NICOTINAMIDE RIBOSIDE TRANSPORTER PNUC"/>
    <property type="match status" value="1"/>
</dbReference>
<dbReference type="GO" id="GO:0004788">
    <property type="term" value="F:thiamine diphosphokinase activity"/>
    <property type="evidence" value="ECO:0007669"/>
    <property type="project" value="UniProtKB-UniRule"/>
</dbReference>
<organism evidence="17 18">
    <name type="scientific">Prevotella micans F0438</name>
    <dbReference type="NCBI Taxonomy" id="883158"/>
    <lineage>
        <taxon>Bacteria</taxon>
        <taxon>Pseudomonadati</taxon>
        <taxon>Bacteroidota</taxon>
        <taxon>Bacteroidia</taxon>
        <taxon>Bacteroidales</taxon>
        <taxon>Prevotellaceae</taxon>
        <taxon>Prevotella</taxon>
    </lineage>
</organism>
<dbReference type="InterPro" id="IPR049442">
    <property type="entry name" value="Thi_PPkinase-like_C"/>
</dbReference>
<comment type="caution">
    <text evidence="17">The sequence shown here is derived from an EMBL/GenBank/DDBJ whole genome shotgun (WGS) entry which is preliminary data.</text>
</comment>
<feature type="transmembrane region" description="Helical" evidence="14">
    <location>
        <begin position="6"/>
        <end position="23"/>
    </location>
</feature>
<gene>
    <name evidence="17" type="ORF">HMPREF9140_01786</name>
</gene>
<dbReference type="Pfam" id="PF04973">
    <property type="entry name" value="NMN_transporter"/>
    <property type="match status" value="1"/>
</dbReference>
<evidence type="ECO:0000313" key="18">
    <source>
        <dbReference type="Proteomes" id="UP000016023"/>
    </source>
</evidence>
<dbReference type="PANTHER" id="PTHR36122:SF2">
    <property type="entry name" value="NICOTINAMIDE RIBOSIDE TRANSPORTER PNUC"/>
    <property type="match status" value="1"/>
</dbReference>
<evidence type="ECO:0000256" key="14">
    <source>
        <dbReference type="SAM" id="Phobius"/>
    </source>
</evidence>
<keyword evidence="8" id="KW-0547">Nucleotide-binding</keyword>
<dbReference type="InterPro" id="IPR007371">
    <property type="entry name" value="TPK_catalytic"/>
</dbReference>
<evidence type="ECO:0000256" key="6">
    <source>
        <dbReference type="ARBA" id="ARBA00022679"/>
    </source>
</evidence>
<dbReference type="InterPro" id="IPR036759">
    <property type="entry name" value="TPK_catalytic_sf"/>
</dbReference>
<dbReference type="Pfam" id="PF04263">
    <property type="entry name" value="TPK_catalytic"/>
    <property type="match status" value="1"/>
</dbReference>
<keyword evidence="18" id="KW-1185">Reference proteome</keyword>
<evidence type="ECO:0000256" key="3">
    <source>
        <dbReference type="ARBA" id="ARBA00006669"/>
    </source>
</evidence>
<dbReference type="Proteomes" id="UP000016023">
    <property type="component" value="Unassembled WGS sequence"/>
</dbReference>
<evidence type="ECO:0000256" key="2">
    <source>
        <dbReference type="ARBA" id="ARBA00004651"/>
    </source>
</evidence>
<name>H1Q4E8_9BACT</name>
<dbReference type="HOGENOM" id="CLU_675897_0_0_10"/>
<dbReference type="NCBIfam" id="TIGR01528">
    <property type="entry name" value="NMN_trans_PnuC"/>
    <property type="match status" value="1"/>
</dbReference>
<evidence type="ECO:0000313" key="17">
    <source>
        <dbReference type="EMBL" id="EHO67124.1"/>
    </source>
</evidence>
<proteinExistence type="inferred from homology"/>
<keyword evidence="10" id="KW-0067">ATP-binding</keyword>
<evidence type="ECO:0000259" key="15">
    <source>
        <dbReference type="Pfam" id="PF04263"/>
    </source>
</evidence>